<evidence type="ECO:0000256" key="1">
    <source>
        <dbReference type="ARBA" id="ARBA00022448"/>
    </source>
</evidence>
<keyword evidence="7" id="KW-0472">Membrane</keyword>
<keyword evidence="10" id="KW-1185">Reference proteome</keyword>
<dbReference type="NCBIfam" id="TIGR02745">
    <property type="entry name" value="ccoG_rdxA_fixG"/>
    <property type="match status" value="1"/>
</dbReference>
<sequence length="468" mass="51758">MTEPEGNSLYARSETIQPRSVRGRFRSWKYLAMVVLLPWWYLAPFLRWDRGLGAPDQAILIDMGGRRAYFLGLEIWPQEVYYLTGILVVAAIVLFLVSALYGRVWCGFLCWQTVYTDLFVQIERMVIGDRTRRLALDRAPWSLDKLARKGAVHLLWILISGACGIAFTLYFGDAPTMLPAILTGRESVAVYGAIAVVGGFCYLLAGFAREQVCLYMCPYSRFQAAMFDEHSLIVGYETWRGEPRGRWRKGQPFEGRGHCIDCGVCVAVCPTGVDIRNGSQLGCIGCGLCIDGCDSMMDRVGLPRGLITWDSIASQAARAQGETPRHRLVRPRTLVYGAILAVALGVIGWSLLGRSTTEMTVLHERALLYVRLSDGSIRNGYVVKILNKVRSERQFTLDIEGLEGVRMSVIGGGPHLKVAPDSVGSFTVFVTAAAGIATGRRVPLVFVLRDQKGGDETRAESLFVGPDR</sequence>
<protein>
    <submittedName>
        <fullName evidence="9">Cytochrome c oxidase accessory protein FixG</fullName>
    </submittedName>
</protein>
<feature type="transmembrane region" description="Helical" evidence="7">
    <location>
        <begin position="80"/>
        <end position="101"/>
    </location>
</feature>
<keyword evidence="2" id="KW-0004">4Fe-4S</keyword>
<evidence type="ECO:0000256" key="4">
    <source>
        <dbReference type="ARBA" id="ARBA00022982"/>
    </source>
</evidence>
<dbReference type="Gene3D" id="2.60.40.10">
    <property type="entry name" value="Immunoglobulins"/>
    <property type="match status" value="1"/>
</dbReference>
<dbReference type="SUPFAM" id="SSF54862">
    <property type="entry name" value="4Fe-4S ferredoxins"/>
    <property type="match status" value="1"/>
</dbReference>
<dbReference type="Pfam" id="PF11614">
    <property type="entry name" value="FixG_C"/>
    <property type="match status" value="1"/>
</dbReference>
<dbReference type="InterPro" id="IPR017896">
    <property type="entry name" value="4Fe4S_Fe-S-bd"/>
</dbReference>
<dbReference type="Pfam" id="PF13746">
    <property type="entry name" value="Fer4_18"/>
    <property type="match status" value="1"/>
</dbReference>
<organism evidence="9 10">
    <name type="scientific">Magnetospirillum fulvum</name>
    <name type="common">Rhodospirillum fulvum</name>
    <dbReference type="NCBI Taxonomy" id="1082"/>
    <lineage>
        <taxon>Bacteria</taxon>
        <taxon>Pseudomonadati</taxon>
        <taxon>Pseudomonadota</taxon>
        <taxon>Alphaproteobacteria</taxon>
        <taxon>Rhodospirillales</taxon>
        <taxon>Rhodospirillaceae</taxon>
        <taxon>Magnetospirillum</taxon>
    </lineage>
</organism>
<name>A0A1H6IXT0_MAGFU</name>
<evidence type="ECO:0000256" key="5">
    <source>
        <dbReference type="ARBA" id="ARBA00023004"/>
    </source>
</evidence>
<evidence type="ECO:0000256" key="2">
    <source>
        <dbReference type="ARBA" id="ARBA00022485"/>
    </source>
</evidence>
<feature type="domain" description="4Fe-4S ferredoxin-type" evidence="8">
    <location>
        <begin position="250"/>
        <end position="279"/>
    </location>
</feature>
<dbReference type="PANTHER" id="PTHR30176:SF3">
    <property type="entry name" value="FERREDOXIN-TYPE PROTEIN NAPH"/>
    <property type="match status" value="1"/>
</dbReference>
<feature type="transmembrane region" description="Helical" evidence="7">
    <location>
        <begin position="334"/>
        <end position="352"/>
    </location>
</feature>
<proteinExistence type="predicted"/>
<dbReference type="PROSITE" id="PS00198">
    <property type="entry name" value="4FE4S_FER_1"/>
    <property type="match status" value="1"/>
</dbReference>
<dbReference type="PANTHER" id="PTHR30176">
    <property type="entry name" value="FERREDOXIN-TYPE PROTEIN NAPH"/>
    <property type="match status" value="1"/>
</dbReference>
<evidence type="ECO:0000256" key="6">
    <source>
        <dbReference type="ARBA" id="ARBA00023014"/>
    </source>
</evidence>
<dbReference type="RefSeq" id="WP_074769487.1">
    <property type="nucleotide sequence ID" value="NZ_FNWO01000012.1"/>
</dbReference>
<dbReference type="InterPro" id="IPR013783">
    <property type="entry name" value="Ig-like_fold"/>
</dbReference>
<evidence type="ECO:0000313" key="10">
    <source>
        <dbReference type="Proteomes" id="UP000182983"/>
    </source>
</evidence>
<keyword evidence="7" id="KW-0812">Transmembrane</keyword>
<keyword evidence="6" id="KW-0411">Iron-sulfur</keyword>
<dbReference type="GO" id="GO:0046872">
    <property type="term" value="F:metal ion binding"/>
    <property type="evidence" value="ECO:0007669"/>
    <property type="project" value="UniProtKB-KW"/>
</dbReference>
<feature type="transmembrane region" description="Helical" evidence="7">
    <location>
        <begin position="151"/>
        <end position="172"/>
    </location>
</feature>
<accession>A0A1H6IXT0</accession>
<reference evidence="10" key="1">
    <citation type="submission" date="2016-10" db="EMBL/GenBank/DDBJ databases">
        <authorList>
            <person name="Varghese N."/>
            <person name="Submissions S."/>
        </authorList>
    </citation>
    <scope>NUCLEOTIDE SEQUENCE [LARGE SCALE GENOMIC DNA]</scope>
    <source>
        <strain evidence="10">DSM 13234</strain>
    </source>
</reference>
<feature type="transmembrane region" description="Helical" evidence="7">
    <location>
        <begin position="188"/>
        <end position="208"/>
    </location>
</feature>
<dbReference type="InterPro" id="IPR017900">
    <property type="entry name" value="4Fe4S_Fe_S_CS"/>
</dbReference>
<dbReference type="GO" id="GO:0005886">
    <property type="term" value="C:plasma membrane"/>
    <property type="evidence" value="ECO:0007669"/>
    <property type="project" value="TreeGrafter"/>
</dbReference>
<dbReference type="AlphaFoldDB" id="A0A1H6IXT0"/>
<dbReference type="PROSITE" id="PS51379">
    <property type="entry name" value="4FE4S_FER_2"/>
    <property type="match status" value="1"/>
</dbReference>
<keyword evidence="5" id="KW-0408">Iron</keyword>
<dbReference type="EMBL" id="FNWO01000012">
    <property type="protein sequence ID" value="SEH51452.1"/>
    <property type="molecule type" value="Genomic_DNA"/>
</dbReference>
<evidence type="ECO:0000313" key="9">
    <source>
        <dbReference type="EMBL" id="SEH51452.1"/>
    </source>
</evidence>
<dbReference type="GO" id="GO:0051539">
    <property type="term" value="F:4 iron, 4 sulfur cluster binding"/>
    <property type="evidence" value="ECO:0007669"/>
    <property type="project" value="UniProtKB-KW"/>
</dbReference>
<evidence type="ECO:0000259" key="8">
    <source>
        <dbReference type="PROSITE" id="PS51379"/>
    </source>
</evidence>
<dbReference type="OrthoDB" id="9811700at2"/>
<keyword evidence="7" id="KW-1133">Transmembrane helix</keyword>
<keyword evidence="3" id="KW-0479">Metal-binding</keyword>
<evidence type="ECO:0000256" key="7">
    <source>
        <dbReference type="SAM" id="Phobius"/>
    </source>
</evidence>
<dbReference type="InterPro" id="IPR032879">
    <property type="entry name" value="FixG_C"/>
</dbReference>
<dbReference type="InterPro" id="IPR014116">
    <property type="entry name" value="Cyt_c_oxidase_cbb3_FixG"/>
</dbReference>
<keyword evidence="1" id="KW-0813">Transport</keyword>
<dbReference type="Proteomes" id="UP000182983">
    <property type="component" value="Unassembled WGS sequence"/>
</dbReference>
<dbReference type="InterPro" id="IPR051684">
    <property type="entry name" value="Electron_Trans/Redox"/>
</dbReference>
<gene>
    <name evidence="9" type="ORF">SAMN04244559_02723</name>
</gene>
<evidence type="ECO:0000256" key="3">
    <source>
        <dbReference type="ARBA" id="ARBA00022723"/>
    </source>
</evidence>
<dbReference type="Pfam" id="PF12801">
    <property type="entry name" value="Fer4_5"/>
    <property type="match status" value="1"/>
</dbReference>
<feature type="transmembrane region" description="Helical" evidence="7">
    <location>
        <begin position="28"/>
        <end position="46"/>
    </location>
</feature>
<keyword evidence="4" id="KW-0249">Electron transport</keyword>